<gene>
    <name evidence="2" type="ORF">AC230_12255</name>
</gene>
<dbReference type="AlphaFoldDB" id="A0A0K9XGX4"/>
<dbReference type="STRING" id="1678637.AC230_12255"/>
<reference evidence="3" key="1">
    <citation type="submission" date="2015-07" db="EMBL/GenBank/DDBJ databases">
        <title>Draft genome sequence of Streptomyces sp. CMAA 1322, a bacterium isolated from Caatinga biome, from dry forest semiarid of Brazil.</title>
        <authorList>
            <person name="Santos S.N."/>
            <person name="Gacesa R."/>
            <person name="Taketani R.G."/>
            <person name="Long P.F."/>
            <person name="Melo I.S."/>
        </authorList>
    </citation>
    <scope>NUCLEOTIDE SEQUENCE [LARGE SCALE GENOMIC DNA]</scope>
    <source>
        <strain evidence="3">CMAA 1322</strain>
    </source>
</reference>
<feature type="region of interest" description="Disordered" evidence="1">
    <location>
        <begin position="41"/>
        <end position="62"/>
    </location>
</feature>
<accession>A0A0K9XGX4</accession>
<dbReference type="Pfam" id="PF19768">
    <property type="entry name" value="DUF6255"/>
    <property type="match status" value="1"/>
</dbReference>
<dbReference type="EMBL" id="LFXA01000007">
    <property type="protein sequence ID" value="KNB52311.1"/>
    <property type="molecule type" value="Genomic_DNA"/>
</dbReference>
<sequence>MTFSVGRLMDNCQHREGWETANGEERCTRCGTRRFTEYGALRPPEVPQGVAPPEGRGRADRSVGAAVARTVRQIRRWRFVRAAFGRPF</sequence>
<dbReference type="RefSeq" id="WP_049716167.1">
    <property type="nucleotide sequence ID" value="NZ_LFXA01000007.1"/>
</dbReference>
<keyword evidence="3" id="KW-1185">Reference proteome</keyword>
<dbReference type="OrthoDB" id="4334824at2"/>
<protein>
    <submittedName>
        <fullName evidence="2">Uncharacterized protein</fullName>
    </submittedName>
</protein>
<evidence type="ECO:0000313" key="2">
    <source>
        <dbReference type="EMBL" id="KNB52311.1"/>
    </source>
</evidence>
<proteinExistence type="predicted"/>
<evidence type="ECO:0000313" key="3">
    <source>
        <dbReference type="Proteomes" id="UP000037288"/>
    </source>
</evidence>
<organism evidence="2 3">
    <name type="scientific">Streptomyces caatingaensis</name>
    <dbReference type="NCBI Taxonomy" id="1678637"/>
    <lineage>
        <taxon>Bacteria</taxon>
        <taxon>Bacillati</taxon>
        <taxon>Actinomycetota</taxon>
        <taxon>Actinomycetes</taxon>
        <taxon>Kitasatosporales</taxon>
        <taxon>Streptomycetaceae</taxon>
        <taxon>Streptomyces</taxon>
    </lineage>
</organism>
<comment type="caution">
    <text evidence="2">The sequence shown here is derived from an EMBL/GenBank/DDBJ whole genome shotgun (WGS) entry which is preliminary data.</text>
</comment>
<dbReference type="Proteomes" id="UP000037288">
    <property type="component" value="Unassembled WGS sequence"/>
</dbReference>
<evidence type="ECO:0000256" key="1">
    <source>
        <dbReference type="SAM" id="MobiDB-lite"/>
    </source>
</evidence>
<dbReference type="PATRIC" id="fig|1678637.3.peg.2641"/>
<dbReference type="InterPro" id="IPR046222">
    <property type="entry name" value="DUF6255"/>
</dbReference>
<name>A0A0K9XGX4_9ACTN</name>